<reference evidence="1 2" key="1">
    <citation type="journal article" date="2022" name="Nat. Microbiol.">
        <title>The microbiome of a bacterivorous marine choanoflagellate contains a resource-demanding obligate bacterial associate.</title>
        <authorList>
            <person name="Needham D.M."/>
            <person name="Poirier C."/>
            <person name="Bachy C."/>
            <person name="George E.E."/>
            <person name="Wilken S."/>
            <person name="Yung C.C.M."/>
            <person name="Limardo A.J."/>
            <person name="Morando M."/>
            <person name="Sudek L."/>
            <person name="Malmstrom R.R."/>
            <person name="Keeling P.J."/>
            <person name="Santoro A.E."/>
            <person name="Worden A.Z."/>
        </authorList>
    </citation>
    <scope>NUCLEOTIDE SEQUENCE [LARGE SCALE GENOMIC DNA]</scope>
    <source>
        <strain evidence="1 2">Comchoano-2</strain>
    </source>
</reference>
<dbReference type="Proteomes" id="UP001320768">
    <property type="component" value="Unassembled WGS sequence"/>
</dbReference>
<protein>
    <submittedName>
        <fullName evidence="1">Uncharacterized protein</fullName>
    </submittedName>
</protein>
<organism evidence="1 2">
    <name type="scientific">Candidatus Synchoanobacter obligatus</name>
    <dbReference type="NCBI Taxonomy" id="2919597"/>
    <lineage>
        <taxon>Bacteria</taxon>
        <taxon>Pseudomonadati</taxon>
        <taxon>Pseudomonadota</taxon>
        <taxon>Gammaproteobacteria</taxon>
        <taxon>Candidatus Comchoanobacterales</taxon>
        <taxon>Candidatus Comchoanobacteraceae</taxon>
        <taxon>Candidatus Synchoanobacter</taxon>
    </lineage>
</organism>
<gene>
    <name evidence="1" type="ORF">MKS91_00365</name>
</gene>
<evidence type="ECO:0000313" key="2">
    <source>
        <dbReference type="Proteomes" id="UP001320768"/>
    </source>
</evidence>
<dbReference type="RefSeq" id="WP_258568865.1">
    <property type="nucleotide sequence ID" value="NZ_JAKUDN010000001.1"/>
</dbReference>
<accession>A0ABT1L4U9</accession>
<comment type="caution">
    <text evidence="1">The sequence shown here is derived from an EMBL/GenBank/DDBJ whole genome shotgun (WGS) entry which is preliminary data.</text>
</comment>
<name>A0ABT1L4U9_9GAMM</name>
<proteinExistence type="predicted"/>
<sequence>MDELSGGNLKSFNAQMPAVANQFTGMYLLDTASEKSYSDLKIFTLDLCSVVETHSLEWLWQNIWGKEIVAESITSGLIAAQILAASKRELLQFWTKMTFGQCLEDEKRHPSLADLKLAPKQTLASGFQCKAVGSVDFSSNFISRSESGKFQCWSKISLRKPMLSFTPLGLRVLRKLKLRGRKRLKLNHRRHWQRTNKVFLRII</sequence>
<evidence type="ECO:0000313" key="1">
    <source>
        <dbReference type="EMBL" id="MCP8351750.1"/>
    </source>
</evidence>
<keyword evidence="2" id="KW-1185">Reference proteome</keyword>
<dbReference type="EMBL" id="JAKUDN010000001">
    <property type="protein sequence ID" value="MCP8351750.1"/>
    <property type="molecule type" value="Genomic_DNA"/>
</dbReference>